<protein>
    <submittedName>
        <fullName evidence="3">Uncharacterized protein</fullName>
    </submittedName>
</protein>
<accession>A0A5A8E0Y5</accession>
<evidence type="ECO:0000313" key="5">
    <source>
        <dbReference type="Proteomes" id="UP000322899"/>
    </source>
</evidence>
<dbReference type="Proteomes" id="UP000323011">
    <property type="component" value="Unassembled WGS sequence"/>
</dbReference>
<dbReference type="Proteomes" id="UP000324907">
    <property type="component" value="Unassembled WGS sequence"/>
</dbReference>
<reference evidence="5 6" key="1">
    <citation type="submission" date="2019-07" db="EMBL/GenBank/DDBJ databases">
        <title>Genomes of Cafeteria roenbergensis.</title>
        <authorList>
            <person name="Fischer M.G."/>
            <person name="Hackl T."/>
            <person name="Roman M."/>
        </authorList>
    </citation>
    <scope>NUCLEOTIDE SEQUENCE [LARGE SCALE GENOMIC DNA]</scope>
    <source>
        <strain evidence="1 6">BVI</strain>
        <strain evidence="2 8">Cflag</strain>
        <strain evidence="4 5">E4-10P</strain>
        <strain evidence="3 7">RCC970-E3</strain>
    </source>
</reference>
<dbReference type="EMBL" id="VLTO01000014">
    <property type="protein sequence ID" value="KAA0175462.1"/>
    <property type="molecule type" value="Genomic_DNA"/>
</dbReference>
<evidence type="ECO:0000313" key="6">
    <source>
        <dbReference type="Proteomes" id="UP000323011"/>
    </source>
</evidence>
<evidence type="ECO:0000313" key="1">
    <source>
        <dbReference type="EMBL" id="KAA0148182.1"/>
    </source>
</evidence>
<dbReference type="EMBL" id="VLTM01000028">
    <property type="protein sequence ID" value="KAA0162301.1"/>
    <property type="molecule type" value="Genomic_DNA"/>
</dbReference>
<evidence type="ECO:0000313" key="3">
    <source>
        <dbReference type="EMBL" id="KAA0169740.1"/>
    </source>
</evidence>
<dbReference type="EMBL" id="VLTN01000056">
    <property type="protein sequence ID" value="KAA0148182.1"/>
    <property type="molecule type" value="Genomic_DNA"/>
</dbReference>
<evidence type="ECO:0000313" key="8">
    <source>
        <dbReference type="Proteomes" id="UP000325113"/>
    </source>
</evidence>
<sequence length="89" mass="9245">MAGHLPSKDVLGQASPAAAALVVVGHAGREGLLSPEETRKARWLAIEGSVAIQAAAEVFLLDGDVAGCADTVRRVLALAERSEAQSHRF</sequence>
<dbReference type="AlphaFoldDB" id="A0A5A8E0Y5"/>
<name>A0A5A8E0Y5_CAFRO</name>
<dbReference type="EMBL" id="VLTL01000019">
    <property type="protein sequence ID" value="KAA0169740.1"/>
    <property type="molecule type" value="Genomic_DNA"/>
</dbReference>
<gene>
    <name evidence="4" type="ORF">FNF27_03162</name>
    <name evidence="3" type="ORF">FNF28_01859</name>
    <name evidence="1" type="ORF">FNF29_06841</name>
    <name evidence="2" type="ORF">FNF31_03343</name>
</gene>
<comment type="caution">
    <text evidence="3">The sequence shown here is derived from an EMBL/GenBank/DDBJ whole genome shotgun (WGS) entry which is preliminary data.</text>
</comment>
<dbReference type="Proteomes" id="UP000325113">
    <property type="component" value="Unassembled WGS sequence"/>
</dbReference>
<organism evidence="3 7">
    <name type="scientific">Cafeteria roenbergensis</name>
    <name type="common">Marine flagellate</name>
    <dbReference type="NCBI Taxonomy" id="33653"/>
    <lineage>
        <taxon>Eukaryota</taxon>
        <taxon>Sar</taxon>
        <taxon>Stramenopiles</taxon>
        <taxon>Bigyra</taxon>
        <taxon>Opalozoa</taxon>
        <taxon>Bicosoecida</taxon>
        <taxon>Cafeteriaceae</taxon>
        <taxon>Cafeteria</taxon>
    </lineage>
</organism>
<dbReference type="Proteomes" id="UP000322899">
    <property type="component" value="Unassembled WGS sequence"/>
</dbReference>
<keyword evidence="6" id="KW-1185">Reference proteome</keyword>
<evidence type="ECO:0000313" key="7">
    <source>
        <dbReference type="Proteomes" id="UP000324907"/>
    </source>
</evidence>
<evidence type="ECO:0000313" key="2">
    <source>
        <dbReference type="EMBL" id="KAA0162301.1"/>
    </source>
</evidence>
<proteinExistence type="predicted"/>
<evidence type="ECO:0000313" key="4">
    <source>
        <dbReference type="EMBL" id="KAA0175462.1"/>
    </source>
</evidence>